<feature type="region of interest" description="Disordered" evidence="1">
    <location>
        <begin position="42"/>
        <end position="64"/>
    </location>
</feature>
<dbReference type="GO" id="GO:0005654">
    <property type="term" value="C:nucleoplasm"/>
    <property type="evidence" value="ECO:0007669"/>
    <property type="project" value="Ensembl"/>
</dbReference>
<keyword evidence="2" id="KW-1133">Transmembrane helix</keyword>
<gene>
    <name evidence="4" type="primary">Hilpda</name>
</gene>
<accession>A0A6P5PYU9</accession>
<keyword evidence="3" id="KW-1185">Reference proteome</keyword>
<dbReference type="RefSeq" id="XP_021021044.1">
    <property type="nucleotide sequence ID" value="XM_021165385.1"/>
</dbReference>
<dbReference type="GO" id="GO:0005615">
    <property type="term" value="C:extracellular space"/>
    <property type="evidence" value="ECO:0007669"/>
    <property type="project" value="Ensembl"/>
</dbReference>
<dbReference type="AlphaFoldDB" id="A0A6P5PYU9"/>
<dbReference type="KEGG" id="mcal:110296661"/>
<dbReference type="GO" id="GO:0035425">
    <property type="term" value="P:autocrine signaling"/>
    <property type="evidence" value="ECO:0007669"/>
    <property type="project" value="Ensembl"/>
</dbReference>
<dbReference type="GO" id="GO:0005102">
    <property type="term" value="F:signaling receptor binding"/>
    <property type="evidence" value="ECO:0007669"/>
    <property type="project" value="Ensembl"/>
</dbReference>
<feature type="compositionally biased region" description="Polar residues" evidence="1">
    <location>
        <begin position="42"/>
        <end position="51"/>
    </location>
</feature>
<dbReference type="GO" id="GO:0009986">
    <property type="term" value="C:cell surface"/>
    <property type="evidence" value="ECO:0007669"/>
    <property type="project" value="Ensembl"/>
</dbReference>
<feature type="compositionally biased region" description="Basic and acidic residues" evidence="1">
    <location>
        <begin position="55"/>
        <end position="64"/>
    </location>
</feature>
<dbReference type="GO" id="GO:0071456">
    <property type="term" value="P:cellular response to hypoxia"/>
    <property type="evidence" value="ECO:0007669"/>
    <property type="project" value="Ensembl"/>
</dbReference>
<dbReference type="GO" id="GO:0008284">
    <property type="term" value="P:positive regulation of cell population proliferation"/>
    <property type="evidence" value="ECO:0007669"/>
    <property type="project" value="Ensembl"/>
</dbReference>
<dbReference type="PANTHER" id="PTHR16886">
    <property type="entry name" value="HYPOXIA-INDUCIBLE PROTEIN 2"/>
    <property type="match status" value="1"/>
</dbReference>
<dbReference type="InterPro" id="IPR026190">
    <property type="entry name" value="Hipoxia_HILPDA"/>
</dbReference>
<dbReference type="Pfam" id="PF15220">
    <property type="entry name" value="HILPDA"/>
    <property type="match status" value="1"/>
</dbReference>
<feature type="transmembrane region" description="Helical" evidence="2">
    <location>
        <begin position="7"/>
        <end position="24"/>
    </location>
</feature>
<protein>
    <submittedName>
        <fullName evidence="4">Hypoxia-inducible lipid droplet-associated protein</fullName>
    </submittedName>
</protein>
<keyword evidence="2" id="KW-0812">Transmembrane</keyword>
<evidence type="ECO:0000313" key="3">
    <source>
        <dbReference type="Proteomes" id="UP000515126"/>
    </source>
</evidence>
<dbReference type="CTD" id="29923"/>
<sequence length="64" mass="6991">MKPMLNLYVLGIMLTLLSIFVRVMESLGGFLESPLPGSSWITRGQLANTQPPKGLPDHPSRGVQ</sequence>
<keyword evidence="2" id="KW-0472">Membrane</keyword>
<reference evidence="4" key="1">
    <citation type="submission" date="2025-08" db="UniProtKB">
        <authorList>
            <consortium name="RefSeq"/>
        </authorList>
    </citation>
    <scope>IDENTIFICATION</scope>
</reference>
<dbReference type="GO" id="GO:0001819">
    <property type="term" value="P:positive regulation of cytokine production"/>
    <property type="evidence" value="ECO:0007669"/>
    <property type="project" value="Ensembl"/>
</dbReference>
<evidence type="ECO:0000313" key="4">
    <source>
        <dbReference type="RefSeq" id="XP_021021044.1"/>
    </source>
</evidence>
<name>A0A6P5PYU9_MUSCR</name>
<evidence type="ECO:0000256" key="1">
    <source>
        <dbReference type="SAM" id="MobiDB-lite"/>
    </source>
</evidence>
<dbReference type="GeneID" id="110296661"/>
<dbReference type="GO" id="GO:0010884">
    <property type="term" value="P:positive regulation of lipid storage"/>
    <property type="evidence" value="ECO:0007669"/>
    <property type="project" value="Ensembl"/>
</dbReference>
<organism evidence="3 4">
    <name type="scientific">Mus caroli</name>
    <name type="common">Ryukyu mouse</name>
    <name type="synonym">Ricefield mouse</name>
    <dbReference type="NCBI Taxonomy" id="10089"/>
    <lineage>
        <taxon>Eukaryota</taxon>
        <taxon>Metazoa</taxon>
        <taxon>Chordata</taxon>
        <taxon>Craniata</taxon>
        <taxon>Vertebrata</taxon>
        <taxon>Euteleostomi</taxon>
        <taxon>Mammalia</taxon>
        <taxon>Eutheria</taxon>
        <taxon>Euarchontoglires</taxon>
        <taxon>Glires</taxon>
        <taxon>Rodentia</taxon>
        <taxon>Myomorpha</taxon>
        <taxon>Muroidea</taxon>
        <taxon>Muridae</taxon>
        <taxon>Murinae</taxon>
        <taxon>Mus</taxon>
        <taxon>Mus</taxon>
    </lineage>
</organism>
<dbReference type="GO" id="GO:0030141">
    <property type="term" value="C:secretory granule"/>
    <property type="evidence" value="ECO:0007669"/>
    <property type="project" value="Ensembl"/>
</dbReference>
<proteinExistence type="predicted"/>
<dbReference type="Proteomes" id="UP000515126">
    <property type="component" value="Chromosome 6"/>
</dbReference>
<evidence type="ECO:0000256" key="2">
    <source>
        <dbReference type="SAM" id="Phobius"/>
    </source>
</evidence>
<dbReference type="GO" id="GO:0005811">
    <property type="term" value="C:lipid droplet"/>
    <property type="evidence" value="ECO:0007669"/>
    <property type="project" value="Ensembl"/>
</dbReference>
<dbReference type="PANTHER" id="PTHR16886:SF0">
    <property type="entry name" value="HYPOXIA-INDUCIBLE LIPID DROPLET-ASSOCIATED PROTEIN"/>
    <property type="match status" value="1"/>
</dbReference>